<dbReference type="AlphaFoldDB" id="A0A837HMY9"/>
<keyword evidence="1" id="KW-1133">Transmembrane helix</keyword>
<dbReference type="EMBL" id="LBWE01000007">
    <property type="protein sequence ID" value="KKR01586.1"/>
    <property type="molecule type" value="Genomic_DNA"/>
</dbReference>
<reference evidence="2" key="1">
    <citation type="journal article" date="2015" name="Nature">
        <title>rRNA introns, odd ribosomes, and small enigmatic genomes across a large radiation of phyla.</title>
        <authorList>
            <person name="Brown C.T."/>
            <person name="Hug L.A."/>
            <person name="Thomas B.C."/>
            <person name="Sharon I."/>
            <person name="Castelle C.J."/>
            <person name="Singh A."/>
            <person name="Wilkins M.J."/>
            <person name="Williams K.H."/>
            <person name="Banfield J.F."/>
        </authorList>
    </citation>
    <scope>NUCLEOTIDE SEQUENCE [LARGE SCALE GENOMIC DNA]</scope>
</reference>
<accession>A0A837HMY9</accession>
<sequence>MKQKKVTIKKVPETDIIEVIEIKKLEVADTGGLLEIVKNNRFKKTEVVITLAILLFVVSLVAIYFYKQLNDIKKGFNQATAAERMETILAVDKLIVLPSDEQPTVATVTDLEKLKDQEFFANAKKGDKVLIYTKVKKAILYDPIINKIVEVALVNTEDTQVIENVQTKK</sequence>
<evidence type="ECO:0000313" key="3">
    <source>
        <dbReference type="Proteomes" id="UP000033998"/>
    </source>
</evidence>
<comment type="caution">
    <text evidence="2">The sequence shown here is derived from an EMBL/GenBank/DDBJ whole genome shotgun (WGS) entry which is preliminary data.</text>
</comment>
<proteinExistence type="predicted"/>
<name>A0A837HMY9_9BACT</name>
<organism evidence="2 3">
    <name type="scientific">Candidatus Nomurabacteria bacterium GW2011_GWD2_39_12</name>
    <dbReference type="NCBI Taxonomy" id="1618759"/>
    <lineage>
        <taxon>Bacteria</taxon>
        <taxon>Candidatus Nomuraibacteriota</taxon>
    </lineage>
</organism>
<gene>
    <name evidence="2" type="ORF">UT27_C0007G0066</name>
</gene>
<evidence type="ECO:0000256" key="1">
    <source>
        <dbReference type="SAM" id="Phobius"/>
    </source>
</evidence>
<protein>
    <submittedName>
        <fullName evidence="2">Uncharacterized protein</fullName>
    </submittedName>
</protein>
<dbReference type="Proteomes" id="UP000033998">
    <property type="component" value="Unassembled WGS sequence"/>
</dbReference>
<evidence type="ECO:0000313" key="2">
    <source>
        <dbReference type="EMBL" id="KKR01586.1"/>
    </source>
</evidence>
<keyword evidence="1" id="KW-0812">Transmembrane</keyword>
<keyword evidence="1" id="KW-0472">Membrane</keyword>
<feature type="transmembrane region" description="Helical" evidence="1">
    <location>
        <begin position="47"/>
        <end position="66"/>
    </location>
</feature>